<dbReference type="eggNOG" id="KOG3569">
    <property type="taxonomic scope" value="Eukaryota"/>
</dbReference>
<dbReference type="InterPro" id="IPR037516">
    <property type="entry name" value="Tripartite_DENN"/>
</dbReference>
<feature type="region of interest" description="Disordered" evidence="3">
    <location>
        <begin position="527"/>
        <end position="625"/>
    </location>
</feature>
<dbReference type="GO" id="GO:0005085">
    <property type="term" value="F:guanyl-nucleotide exchange factor activity"/>
    <property type="evidence" value="ECO:0007669"/>
    <property type="project" value="InterPro"/>
</dbReference>
<comment type="subcellular location">
    <subcellularLocation>
        <location evidence="1">Cytoplasmic vesicle</location>
        <location evidence="1">Clathrin-coated vesicle</location>
    </subcellularLocation>
</comment>
<dbReference type="PANTHER" id="PTHR13196:SF14">
    <property type="entry name" value="UDENN DOMAIN-CONTAINING PROTEIN"/>
    <property type="match status" value="1"/>
</dbReference>
<dbReference type="Pfam" id="PF02141">
    <property type="entry name" value="DENN"/>
    <property type="match status" value="1"/>
</dbReference>
<dbReference type="InterPro" id="IPR001194">
    <property type="entry name" value="cDENN_dom"/>
</dbReference>
<reference evidence="5 6" key="1">
    <citation type="submission" date="2011-02" db="EMBL/GenBank/DDBJ databases">
        <title>The Genome Sequence of Sphaeroforma arctica JP610.</title>
        <authorList>
            <consortium name="The Broad Institute Genome Sequencing Platform"/>
            <person name="Russ C."/>
            <person name="Cuomo C."/>
            <person name="Young S.K."/>
            <person name="Zeng Q."/>
            <person name="Gargeya S."/>
            <person name="Alvarado L."/>
            <person name="Berlin A."/>
            <person name="Chapman S.B."/>
            <person name="Chen Z."/>
            <person name="Freedman E."/>
            <person name="Gellesch M."/>
            <person name="Goldberg J."/>
            <person name="Griggs A."/>
            <person name="Gujja S."/>
            <person name="Heilman E."/>
            <person name="Heiman D."/>
            <person name="Howarth C."/>
            <person name="Mehta T."/>
            <person name="Neiman D."/>
            <person name="Pearson M."/>
            <person name="Roberts A."/>
            <person name="Saif S."/>
            <person name="Shea T."/>
            <person name="Shenoy N."/>
            <person name="Sisk P."/>
            <person name="Stolte C."/>
            <person name="Sykes S."/>
            <person name="White J."/>
            <person name="Yandava C."/>
            <person name="Burger G."/>
            <person name="Gray M.W."/>
            <person name="Holland P.W.H."/>
            <person name="King N."/>
            <person name="Lang F.B.F."/>
            <person name="Roger A.J."/>
            <person name="Ruiz-Trillo I."/>
            <person name="Haas B."/>
            <person name="Nusbaum C."/>
            <person name="Birren B."/>
        </authorList>
    </citation>
    <scope>NUCLEOTIDE SEQUENCE [LARGE SCALE GENOMIC DNA]</scope>
    <source>
        <strain evidence="5 6">JP610</strain>
    </source>
</reference>
<dbReference type="InterPro" id="IPR043153">
    <property type="entry name" value="DENN_C"/>
</dbReference>
<dbReference type="OrthoDB" id="10266080at2759"/>
<dbReference type="FunFam" id="3.40.50.11500:FF:000004">
    <property type="entry name" value="DENN domain-containing protein 2C isoform X1"/>
    <property type="match status" value="1"/>
</dbReference>
<dbReference type="GO" id="GO:0005829">
    <property type="term" value="C:cytosol"/>
    <property type="evidence" value="ECO:0007669"/>
    <property type="project" value="TreeGrafter"/>
</dbReference>
<feature type="compositionally biased region" description="Polar residues" evidence="3">
    <location>
        <begin position="810"/>
        <end position="823"/>
    </location>
</feature>
<evidence type="ECO:0000256" key="3">
    <source>
        <dbReference type="SAM" id="MobiDB-lite"/>
    </source>
</evidence>
<gene>
    <name evidence="5" type="ORF">SARC_05887</name>
</gene>
<dbReference type="GO" id="GO:0030136">
    <property type="term" value="C:clathrin-coated vesicle"/>
    <property type="evidence" value="ECO:0007669"/>
    <property type="project" value="UniProtKB-SubCell"/>
</dbReference>
<dbReference type="Proteomes" id="UP000054560">
    <property type="component" value="Unassembled WGS sequence"/>
</dbReference>
<dbReference type="InterPro" id="IPR005113">
    <property type="entry name" value="uDENN_dom"/>
</dbReference>
<feature type="compositionally biased region" description="Low complexity" evidence="3">
    <location>
        <begin position="611"/>
        <end position="624"/>
    </location>
</feature>
<feature type="compositionally biased region" description="Polar residues" evidence="3">
    <location>
        <begin position="697"/>
        <end position="730"/>
    </location>
</feature>
<feature type="compositionally biased region" description="Polar residues" evidence="3">
    <location>
        <begin position="530"/>
        <end position="542"/>
    </location>
</feature>
<protein>
    <recommendedName>
        <fullName evidence="4">UDENN domain-containing protein</fullName>
    </recommendedName>
</protein>
<evidence type="ECO:0000259" key="4">
    <source>
        <dbReference type="PROSITE" id="PS50211"/>
    </source>
</evidence>
<dbReference type="EMBL" id="KQ241994">
    <property type="protein sequence ID" value="KNC81802.1"/>
    <property type="molecule type" value="Genomic_DNA"/>
</dbReference>
<dbReference type="RefSeq" id="XP_014155704.1">
    <property type="nucleotide sequence ID" value="XM_014300229.1"/>
</dbReference>
<dbReference type="Pfam" id="PF03456">
    <property type="entry name" value="uDENN"/>
    <property type="match status" value="1"/>
</dbReference>
<evidence type="ECO:0000256" key="1">
    <source>
        <dbReference type="ARBA" id="ARBA00004132"/>
    </source>
</evidence>
<dbReference type="InterPro" id="IPR040032">
    <property type="entry name" value="DENND1A/B/C"/>
</dbReference>
<evidence type="ECO:0000256" key="2">
    <source>
        <dbReference type="ARBA" id="ARBA00023329"/>
    </source>
</evidence>
<feature type="compositionally biased region" description="Pro residues" evidence="3">
    <location>
        <begin position="853"/>
        <end position="862"/>
    </location>
</feature>
<accession>A0A0L0FY96</accession>
<feature type="region of interest" description="Disordered" evidence="3">
    <location>
        <begin position="697"/>
        <end position="733"/>
    </location>
</feature>
<dbReference type="Gene3D" id="3.40.50.11500">
    <property type="match status" value="1"/>
</dbReference>
<dbReference type="Pfam" id="PF03455">
    <property type="entry name" value="dDENN"/>
    <property type="match status" value="1"/>
</dbReference>
<dbReference type="SMART" id="SM00799">
    <property type="entry name" value="DENN"/>
    <property type="match status" value="1"/>
</dbReference>
<dbReference type="AlphaFoldDB" id="A0A0L0FY96"/>
<dbReference type="GO" id="GO:0032456">
    <property type="term" value="P:endocytic recycling"/>
    <property type="evidence" value="ECO:0007669"/>
    <property type="project" value="TreeGrafter"/>
</dbReference>
<dbReference type="GeneID" id="25906391"/>
<dbReference type="Gene3D" id="6.10.140.1000">
    <property type="match status" value="1"/>
</dbReference>
<dbReference type="GO" id="GO:1901981">
    <property type="term" value="F:phosphatidylinositol phosphate binding"/>
    <property type="evidence" value="ECO:0007669"/>
    <property type="project" value="TreeGrafter"/>
</dbReference>
<evidence type="ECO:0000313" key="5">
    <source>
        <dbReference type="EMBL" id="KNC81802.1"/>
    </source>
</evidence>
<sequence length="899" mass="98708">MCTRSLDVDPRLRPLQDVKTIFQNFYIINYLEKPEDCYIYQHLNDSEVEGKSFASELPKFCFPYGKGGKGGTYSTPVIDDSGTFTLALTDDKGQRQFGYCRYVKEPGTSITLCFCVLSYLPQVEFFDQVLDVLLDMWDDSLDMVQIFMTELLAQKVPESGGSVRCTPRGQTCRLLFPNTRLLPSMPHNLNLTTFFNKVKIDMMLSLFTSLLLERRIILTSDRLSVLTASANALNTLLYPLSWQHIFIPVLPEQLLDYVTAPMPFLVGVHKSLMPRVLKLDLEEVVFCDLDEQIVRTWTNDVALLPPELVAVLEANIKKPQTSMDDNFARIFLDLFLYLFGSYRDFITISKSAAAAHAASSAVAGGDGGSSPVPNNARITSSPVASGSPNTRPVLEMNREAFLASKPEGLQPFLTQLLDLQMFHQFIDGRVELMCVPSKGSTRRMTRFVKDSISGKLILPRWWVYDCLFEYEFDECGNRGTDLNAERMAVYKSKMMVTMRKSKARLGPSFSAFSSNVKTSVNNARRRIEESQISSENTSPLTQRDSRGSTDSRNGAFRLMSRPSTEGSLPPPRPLTEAPPSRHSPNIDAKFARSPVSQRHSSDIHQPMRNGSTSSQRSRTESQTRVPGDALIDLLPTHRGAGQTSHASSDARTQMPTIDLLGLDKSNVQPQHTEAVKDIFGAASGPGAFDPFSAWTGASDSAPSNVTSHSNQSNVLDSSAYTSSGPNNGMLQSDVDLLGLGEAGSQVTGINRPVLPPRTSGYQRPSSASSSATPSRSNSGTHYPRPVQPANASSQHTYPYGQGHSHGHGLTSGNEMTVQRTRSGGPSDGALLHSVKGLQIGSEKNLHRDSSSRGPPPLPPPSLPAHAHASVVPHIPPKPPTARQQRRPSKGANNEFDPFQ</sequence>
<dbReference type="GO" id="GO:0006897">
    <property type="term" value="P:endocytosis"/>
    <property type="evidence" value="ECO:0007669"/>
    <property type="project" value="TreeGrafter"/>
</dbReference>
<dbReference type="PROSITE" id="PS50211">
    <property type="entry name" value="DENN"/>
    <property type="match status" value="1"/>
</dbReference>
<feature type="compositionally biased region" description="Low complexity" evidence="3">
    <location>
        <begin position="759"/>
        <end position="780"/>
    </location>
</feature>
<dbReference type="STRING" id="667725.A0A0L0FY96"/>
<dbReference type="PANTHER" id="PTHR13196">
    <property type="entry name" value="DENN DOMAIN-CONTAINING"/>
    <property type="match status" value="1"/>
</dbReference>
<proteinExistence type="predicted"/>
<dbReference type="Gene3D" id="3.30.450.200">
    <property type="match status" value="1"/>
</dbReference>
<keyword evidence="2" id="KW-0968">Cytoplasmic vesicle</keyword>
<feature type="region of interest" description="Disordered" evidence="3">
    <location>
        <begin position="746"/>
        <end position="899"/>
    </location>
</feature>
<name>A0A0L0FY96_9EUKA</name>
<feature type="domain" description="UDENN" evidence="4">
    <location>
        <begin position="18"/>
        <end position="436"/>
    </location>
</feature>
<keyword evidence="6" id="KW-1185">Reference proteome</keyword>
<organism evidence="5 6">
    <name type="scientific">Sphaeroforma arctica JP610</name>
    <dbReference type="NCBI Taxonomy" id="667725"/>
    <lineage>
        <taxon>Eukaryota</taxon>
        <taxon>Ichthyosporea</taxon>
        <taxon>Ichthyophonida</taxon>
        <taxon>Sphaeroforma</taxon>
    </lineage>
</organism>
<dbReference type="InterPro" id="IPR005112">
    <property type="entry name" value="dDENN_dom"/>
</dbReference>
<evidence type="ECO:0000313" key="6">
    <source>
        <dbReference type="Proteomes" id="UP000054560"/>
    </source>
</evidence>